<comment type="similarity">
    <text evidence="1">Belongs to the sigma-70 factor family. ECF subfamily.</text>
</comment>
<dbReference type="InterPro" id="IPR013324">
    <property type="entry name" value="RNA_pol_sigma_r3/r4-like"/>
</dbReference>
<gene>
    <name evidence="7" type="ORF">EDC64_106124</name>
</gene>
<evidence type="ECO:0000256" key="3">
    <source>
        <dbReference type="ARBA" id="ARBA00023082"/>
    </source>
</evidence>
<sequence length="198" mass="22581">MQVSKLWENYINFGFHSLSMSVARPAPSDLMLAYMLQWRTLRGHLSRRTGSRDLAEEALQETWLRLATMADQPATVHDKQAFLLRLAGNIAIDLLRRERRHTSRCTSDDCVLREIADQTPSPEAYALHRDELRALVRALLELPAKPRTALLLNRCDGLSHADIAARLRVSQSMVAKYLAQALRHCRDSRRALWSAEPV</sequence>
<feature type="domain" description="RNA polymerase sigma-70 region 2" evidence="5">
    <location>
        <begin position="39"/>
        <end position="100"/>
    </location>
</feature>
<evidence type="ECO:0000256" key="1">
    <source>
        <dbReference type="ARBA" id="ARBA00010641"/>
    </source>
</evidence>
<dbReference type="NCBIfam" id="TIGR02937">
    <property type="entry name" value="sigma70-ECF"/>
    <property type="match status" value="1"/>
</dbReference>
<dbReference type="Proteomes" id="UP000294664">
    <property type="component" value="Unassembled WGS sequence"/>
</dbReference>
<dbReference type="InterPro" id="IPR007627">
    <property type="entry name" value="RNA_pol_sigma70_r2"/>
</dbReference>
<dbReference type="InterPro" id="IPR036388">
    <property type="entry name" value="WH-like_DNA-bd_sf"/>
</dbReference>
<feature type="domain" description="RNA polymerase sigma factor 70 region 4 type 2" evidence="6">
    <location>
        <begin position="133"/>
        <end position="185"/>
    </location>
</feature>
<dbReference type="Gene3D" id="1.10.10.10">
    <property type="entry name" value="Winged helix-like DNA-binding domain superfamily/Winged helix DNA-binding domain"/>
    <property type="match status" value="1"/>
</dbReference>
<dbReference type="Pfam" id="PF08281">
    <property type="entry name" value="Sigma70_r4_2"/>
    <property type="match status" value="1"/>
</dbReference>
<dbReference type="PANTHER" id="PTHR43133">
    <property type="entry name" value="RNA POLYMERASE ECF-TYPE SIGMA FACTO"/>
    <property type="match status" value="1"/>
</dbReference>
<evidence type="ECO:0000313" key="7">
    <source>
        <dbReference type="EMBL" id="TCT04692.1"/>
    </source>
</evidence>
<comment type="caution">
    <text evidence="7">The sequence shown here is derived from an EMBL/GenBank/DDBJ whole genome shotgun (WGS) entry which is preliminary data.</text>
</comment>
<dbReference type="GO" id="GO:0016987">
    <property type="term" value="F:sigma factor activity"/>
    <property type="evidence" value="ECO:0007669"/>
    <property type="project" value="UniProtKB-KW"/>
</dbReference>
<dbReference type="InterPro" id="IPR039425">
    <property type="entry name" value="RNA_pol_sigma-70-like"/>
</dbReference>
<reference evidence="7 8" key="1">
    <citation type="submission" date="2019-03" db="EMBL/GenBank/DDBJ databases">
        <title>Genomic Encyclopedia of Type Strains, Phase IV (KMG-IV): sequencing the most valuable type-strain genomes for metagenomic binning, comparative biology and taxonomic classification.</title>
        <authorList>
            <person name="Goeker M."/>
        </authorList>
    </citation>
    <scope>NUCLEOTIDE SEQUENCE [LARGE SCALE GENOMIC DNA]</scope>
    <source>
        <strain evidence="7 8">DSM 9035</strain>
    </source>
</reference>
<dbReference type="SUPFAM" id="SSF88946">
    <property type="entry name" value="Sigma2 domain of RNA polymerase sigma factors"/>
    <property type="match status" value="1"/>
</dbReference>
<evidence type="ECO:0000259" key="5">
    <source>
        <dbReference type="Pfam" id="PF04542"/>
    </source>
</evidence>
<protein>
    <submittedName>
        <fullName evidence="7">RNA polymerase sigma-70 factor (ECF subfamily)</fullName>
    </submittedName>
</protein>
<dbReference type="PANTHER" id="PTHR43133:SF63">
    <property type="entry name" value="RNA POLYMERASE SIGMA FACTOR FECI-RELATED"/>
    <property type="match status" value="1"/>
</dbReference>
<evidence type="ECO:0000256" key="2">
    <source>
        <dbReference type="ARBA" id="ARBA00023015"/>
    </source>
</evidence>
<keyword evidence="4" id="KW-0804">Transcription</keyword>
<dbReference type="Pfam" id="PF04542">
    <property type="entry name" value="Sigma70_r2"/>
    <property type="match status" value="1"/>
</dbReference>
<evidence type="ECO:0000256" key="4">
    <source>
        <dbReference type="ARBA" id="ARBA00023163"/>
    </source>
</evidence>
<dbReference type="EMBL" id="SMAI01000006">
    <property type="protein sequence ID" value="TCT04692.1"/>
    <property type="molecule type" value="Genomic_DNA"/>
</dbReference>
<dbReference type="InterPro" id="IPR013325">
    <property type="entry name" value="RNA_pol_sigma_r2"/>
</dbReference>
<dbReference type="AlphaFoldDB" id="A0A4R3LVT3"/>
<dbReference type="SUPFAM" id="SSF88659">
    <property type="entry name" value="Sigma3 and sigma4 domains of RNA polymerase sigma factors"/>
    <property type="match status" value="1"/>
</dbReference>
<name>A0A4R3LVT3_9HYPH</name>
<accession>A0A4R3LVT3</accession>
<dbReference type="GO" id="GO:0003677">
    <property type="term" value="F:DNA binding"/>
    <property type="evidence" value="ECO:0007669"/>
    <property type="project" value="InterPro"/>
</dbReference>
<keyword evidence="8" id="KW-1185">Reference proteome</keyword>
<dbReference type="Gene3D" id="1.10.1740.10">
    <property type="match status" value="1"/>
</dbReference>
<dbReference type="GO" id="GO:0006352">
    <property type="term" value="P:DNA-templated transcription initiation"/>
    <property type="evidence" value="ECO:0007669"/>
    <property type="project" value="InterPro"/>
</dbReference>
<organism evidence="7 8">
    <name type="scientific">Aquabacter spiritensis</name>
    <dbReference type="NCBI Taxonomy" id="933073"/>
    <lineage>
        <taxon>Bacteria</taxon>
        <taxon>Pseudomonadati</taxon>
        <taxon>Pseudomonadota</taxon>
        <taxon>Alphaproteobacteria</taxon>
        <taxon>Hyphomicrobiales</taxon>
        <taxon>Xanthobacteraceae</taxon>
        <taxon>Aquabacter</taxon>
    </lineage>
</organism>
<dbReference type="InterPro" id="IPR013249">
    <property type="entry name" value="RNA_pol_sigma70_r4_t2"/>
</dbReference>
<evidence type="ECO:0000259" key="6">
    <source>
        <dbReference type="Pfam" id="PF08281"/>
    </source>
</evidence>
<proteinExistence type="inferred from homology"/>
<dbReference type="InterPro" id="IPR014284">
    <property type="entry name" value="RNA_pol_sigma-70_dom"/>
</dbReference>
<keyword evidence="3" id="KW-0731">Sigma factor</keyword>
<keyword evidence="2" id="KW-0805">Transcription regulation</keyword>
<evidence type="ECO:0000313" key="8">
    <source>
        <dbReference type="Proteomes" id="UP000294664"/>
    </source>
</evidence>